<dbReference type="NCBIfam" id="TIGR03519">
    <property type="entry name" value="T9SS_PorP_fam"/>
    <property type="match status" value="1"/>
</dbReference>
<dbReference type="Proteomes" id="UP000627292">
    <property type="component" value="Unassembled WGS sequence"/>
</dbReference>
<evidence type="ECO:0000313" key="2">
    <source>
        <dbReference type="Proteomes" id="UP000627292"/>
    </source>
</evidence>
<name>A0A917J2T8_9BACT</name>
<dbReference type="AlphaFoldDB" id="A0A917J2T8"/>
<sequence>MKNLNKILLLCSTLIGTTCLKAQVDPHFSQYYSYPMWLNPAMTGAIDGDYRVGANYRTQWNNIADPFATIGAAAEFVTNKNLNLGINLMNQTAGNAGYNFFTGYVSAAYTGIKFGAQGHQRLAVGLQAGIMNRRFDPSKFQYADQWNPTTGYDPNAPTTELMTRNSKAEFDAGAGVLYYDADPSKSLNTFIGVSAFHLTRPEDPFVYGQKETLPVRYVVHGGVRFVLSDMITITPNALYMKQGTSNEKMVGAYAQIKASTFADFLIGGNYRFEDAITPFVGFHYEHMVLGLSYDTNVSHLKNLSRSSNAFEISLSFTGRRSRALPGEAFICPRL</sequence>
<dbReference type="InterPro" id="IPR019861">
    <property type="entry name" value="PorP/SprF_Bacteroidetes"/>
</dbReference>
<gene>
    <name evidence="1" type="ORF">GCM10011379_47800</name>
</gene>
<evidence type="ECO:0000313" key="1">
    <source>
        <dbReference type="EMBL" id="GGH79038.1"/>
    </source>
</evidence>
<evidence type="ECO:0008006" key="3">
    <source>
        <dbReference type="Google" id="ProtNLM"/>
    </source>
</evidence>
<proteinExistence type="predicted"/>
<comment type="caution">
    <text evidence="1">The sequence shown here is derived from an EMBL/GenBank/DDBJ whole genome shotgun (WGS) entry which is preliminary data.</text>
</comment>
<dbReference type="Pfam" id="PF11751">
    <property type="entry name" value="PorP_SprF"/>
    <property type="match status" value="1"/>
</dbReference>
<reference evidence="1" key="2">
    <citation type="submission" date="2020-09" db="EMBL/GenBank/DDBJ databases">
        <authorList>
            <person name="Sun Q."/>
            <person name="Zhou Y."/>
        </authorList>
    </citation>
    <scope>NUCLEOTIDE SEQUENCE</scope>
    <source>
        <strain evidence="1">CGMCC 1.15290</strain>
    </source>
</reference>
<protein>
    <recommendedName>
        <fullName evidence="3">Type IX secretion system membrane protein, PorP/SprF family</fullName>
    </recommendedName>
</protein>
<dbReference type="EMBL" id="BMIB01000005">
    <property type="protein sequence ID" value="GGH79038.1"/>
    <property type="molecule type" value="Genomic_DNA"/>
</dbReference>
<keyword evidence="2" id="KW-1185">Reference proteome</keyword>
<organism evidence="1 2">
    <name type="scientific">Filimonas zeae</name>
    <dbReference type="NCBI Taxonomy" id="1737353"/>
    <lineage>
        <taxon>Bacteria</taxon>
        <taxon>Pseudomonadati</taxon>
        <taxon>Bacteroidota</taxon>
        <taxon>Chitinophagia</taxon>
        <taxon>Chitinophagales</taxon>
        <taxon>Chitinophagaceae</taxon>
        <taxon>Filimonas</taxon>
    </lineage>
</organism>
<accession>A0A917J2T8</accession>
<reference evidence="1" key="1">
    <citation type="journal article" date="2014" name="Int. J. Syst. Evol. Microbiol.">
        <title>Complete genome sequence of Corynebacterium casei LMG S-19264T (=DSM 44701T), isolated from a smear-ripened cheese.</title>
        <authorList>
            <consortium name="US DOE Joint Genome Institute (JGI-PGF)"/>
            <person name="Walter F."/>
            <person name="Albersmeier A."/>
            <person name="Kalinowski J."/>
            <person name="Ruckert C."/>
        </authorList>
    </citation>
    <scope>NUCLEOTIDE SEQUENCE</scope>
    <source>
        <strain evidence="1">CGMCC 1.15290</strain>
    </source>
</reference>
<dbReference type="RefSeq" id="WP_188957210.1">
    <property type="nucleotide sequence ID" value="NZ_BMIB01000005.1"/>
</dbReference>